<evidence type="ECO:0000256" key="1">
    <source>
        <dbReference type="SAM" id="Phobius"/>
    </source>
</evidence>
<evidence type="ECO:0000313" key="3">
    <source>
        <dbReference type="Proteomes" id="UP000772434"/>
    </source>
</evidence>
<protein>
    <submittedName>
        <fullName evidence="2">Uncharacterized protein</fullName>
    </submittedName>
</protein>
<dbReference type="OrthoDB" id="2901006at2759"/>
<feature type="transmembrane region" description="Helical" evidence="1">
    <location>
        <begin position="197"/>
        <end position="221"/>
    </location>
</feature>
<dbReference type="Proteomes" id="UP000772434">
    <property type="component" value="Unassembled WGS sequence"/>
</dbReference>
<organism evidence="2 3">
    <name type="scientific">Rhodocollybia butyracea</name>
    <dbReference type="NCBI Taxonomy" id="206335"/>
    <lineage>
        <taxon>Eukaryota</taxon>
        <taxon>Fungi</taxon>
        <taxon>Dikarya</taxon>
        <taxon>Basidiomycota</taxon>
        <taxon>Agaricomycotina</taxon>
        <taxon>Agaricomycetes</taxon>
        <taxon>Agaricomycetidae</taxon>
        <taxon>Agaricales</taxon>
        <taxon>Marasmiineae</taxon>
        <taxon>Omphalotaceae</taxon>
        <taxon>Rhodocollybia</taxon>
    </lineage>
</organism>
<dbReference type="AlphaFoldDB" id="A0A9P5PML6"/>
<comment type="caution">
    <text evidence="2">The sequence shown here is derived from an EMBL/GenBank/DDBJ whole genome shotgun (WGS) entry which is preliminary data.</text>
</comment>
<keyword evidence="3" id="KW-1185">Reference proteome</keyword>
<gene>
    <name evidence="2" type="ORF">BDP27DRAFT_1326989</name>
</gene>
<accession>A0A9P5PML6</accession>
<keyword evidence="1" id="KW-0812">Transmembrane</keyword>
<keyword evidence="1" id="KW-0472">Membrane</keyword>
<evidence type="ECO:0000313" key="2">
    <source>
        <dbReference type="EMBL" id="KAF9068601.1"/>
    </source>
</evidence>
<dbReference type="EMBL" id="JADNRY010000059">
    <property type="protein sequence ID" value="KAF9068601.1"/>
    <property type="molecule type" value="Genomic_DNA"/>
</dbReference>
<name>A0A9P5PML6_9AGAR</name>
<keyword evidence="1" id="KW-1133">Transmembrane helix</keyword>
<reference evidence="2" key="1">
    <citation type="submission" date="2020-11" db="EMBL/GenBank/DDBJ databases">
        <authorList>
            <consortium name="DOE Joint Genome Institute"/>
            <person name="Ahrendt S."/>
            <person name="Riley R."/>
            <person name="Andreopoulos W."/>
            <person name="Labutti K."/>
            <person name="Pangilinan J."/>
            <person name="Ruiz-Duenas F.J."/>
            <person name="Barrasa J.M."/>
            <person name="Sanchez-Garcia M."/>
            <person name="Camarero S."/>
            <person name="Miyauchi S."/>
            <person name="Serrano A."/>
            <person name="Linde D."/>
            <person name="Babiker R."/>
            <person name="Drula E."/>
            <person name="Ayuso-Fernandez I."/>
            <person name="Pacheco R."/>
            <person name="Padilla G."/>
            <person name="Ferreira P."/>
            <person name="Barriuso J."/>
            <person name="Kellner H."/>
            <person name="Castanera R."/>
            <person name="Alfaro M."/>
            <person name="Ramirez L."/>
            <person name="Pisabarro A.G."/>
            <person name="Kuo A."/>
            <person name="Tritt A."/>
            <person name="Lipzen A."/>
            <person name="He G."/>
            <person name="Yan M."/>
            <person name="Ng V."/>
            <person name="Cullen D."/>
            <person name="Martin F."/>
            <person name="Rosso M.-N."/>
            <person name="Henrissat B."/>
            <person name="Hibbett D."/>
            <person name="Martinez A.T."/>
            <person name="Grigoriev I.V."/>
        </authorList>
    </citation>
    <scope>NUCLEOTIDE SEQUENCE</scope>
    <source>
        <strain evidence="2">AH 40177</strain>
    </source>
</reference>
<sequence>MWEFDIEQQGNLRIELNINCSTMLESFFDYALLTPTPTSSLDNRLLFVNYTDSTVVFEGQWQDSVPSGGPGKSSGTAGNTMKFPFTGWNVTLLGYFDPTASGNLTLGVSLDEQTQVQLEFEGEGQTSFSNYFEYFTLVQQESDSGNHTITVEVLEASLSQILGFRGFTYIPGFATLNDMPDLSVSISSPVQPSHQGLHGGVIAGIVIGAIAGICLILWGAWWQAKKRRSRSPAQSWMESTSAEVNLGDNVTPFKKGYITVPFTKSYPTSVSLVTARDTVQDQEQPVQDSTAILLPGAEGADLFPVEPNGNNENNGQNGDRIATHQEPDRTELLLQQLNNLMNAIQRPPAYEQEVSP</sequence>
<proteinExistence type="predicted"/>
<dbReference type="Gene3D" id="2.60.120.260">
    <property type="entry name" value="Galactose-binding domain-like"/>
    <property type="match status" value="1"/>
</dbReference>